<evidence type="ECO:0000256" key="1">
    <source>
        <dbReference type="ARBA" id="ARBA00002591"/>
    </source>
</evidence>
<evidence type="ECO:0000313" key="6">
    <source>
        <dbReference type="EMBL" id="AJC87382.1"/>
    </source>
</evidence>
<dbReference type="InterPro" id="IPR001782">
    <property type="entry name" value="Flag_FlgI"/>
</dbReference>
<keyword evidence="4 5" id="KW-0975">Bacterial flagellum</keyword>
<sequence precursor="true">MKIVLFFIAFSVSLYAATIKELANVVGVRDNQLIGYGLVVGLNGSGDGTSSEFTLQSISNMLQGMNVKISPGDIKSKNTAAVMVTAKLPAFARSGDKINVSVASLGDAKSLQGGTLLMTALKGVDGEIYAVAQGSLAIGGLSPRPGAAGTHSTSANIMNGAVVEREIQQNFNQNDDLILSLKDADFKTANNIERVLNNIFDADIAKALDSRTIKLTKPEEFSHVEFMARVLEQDVAYTPEIKVIIDERTGTVVAGVNIEVEPILITHKDITIKIDPNNNATLAQNEIDMKDGGILDPVSNTLKITNNKTTVANIARMLNKLGATPNDIIAIMQNLKRAGAINAELEII</sequence>
<evidence type="ECO:0000256" key="4">
    <source>
        <dbReference type="ARBA" id="ARBA00023143"/>
    </source>
</evidence>
<dbReference type="Proteomes" id="UP000031163">
    <property type="component" value="Chromosome"/>
</dbReference>
<dbReference type="STRING" id="1031564.CINS_0383"/>
<evidence type="ECO:0000256" key="3">
    <source>
        <dbReference type="ARBA" id="ARBA00022729"/>
    </source>
</evidence>
<dbReference type="EMBL" id="CP007770">
    <property type="protein sequence ID" value="AJC87382.1"/>
    <property type="molecule type" value="Genomic_DNA"/>
</dbReference>
<keyword evidence="6" id="KW-0969">Cilium</keyword>
<evidence type="ECO:0000256" key="5">
    <source>
        <dbReference type="HAMAP-Rule" id="MF_00416"/>
    </source>
</evidence>
<feature type="chain" id="PRO_5008984415" description="Flagellar P-ring protein" evidence="5">
    <location>
        <begin position="17"/>
        <end position="348"/>
    </location>
</feature>
<keyword evidence="3 5" id="KW-0732">Signal</keyword>
<comment type="function">
    <text evidence="1 5">Assembles around the rod to form the L-ring and probably protects the motor/basal body from shearing forces during rotation.</text>
</comment>
<organism evidence="6 7">
    <name type="scientific">Campylobacter insulaenigrae NCTC 12927</name>
    <dbReference type="NCBI Taxonomy" id="1031564"/>
    <lineage>
        <taxon>Bacteria</taxon>
        <taxon>Pseudomonadati</taxon>
        <taxon>Campylobacterota</taxon>
        <taxon>Epsilonproteobacteria</taxon>
        <taxon>Campylobacterales</taxon>
        <taxon>Campylobacteraceae</taxon>
        <taxon>Campylobacter</taxon>
    </lineage>
</organism>
<comment type="similarity">
    <text evidence="5">Belongs to the FlgI family.</text>
</comment>
<name>A0A0A8H0E1_9BACT</name>
<accession>A0A0A8H0E1</accession>
<dbReference type="HOGENOM" id="CLU_045235_1_0_7"/>
<dbReference type="PANTHER" id="PTHR30381:SF0">
    <property type="entry name" value="FLAGELLAR P-RING PROTEIN"/>
    <property type="match status" value="1"/>
</dbReference>
<protein>
    <recommendedName>
        <fullName evidence="5">Flagellar P-ring protein</fullName>
    </recommendedName>
    <alternativeName>
        <fullName evidence="5">Basal body P-ring protein</fullName>
    </alternativeName>
</protein>
<feature type="signal peptide" evidence="5">
    <location>
        <begin position="1"/>
        <end position="16"/>
    </location>
</feature>
<proteinExistence type="inferred from homology"/>
<comment type="subunit">
    <text evidence="5">The basal body constitutes a major portion of the flagellar organelle and consists of four rings (L,P,S, and M) mounted on a central rod.</text>
</comment>
<dbReference type="GO" id="GO:0071973">
    <property type="term" value="P:bacterial-type flagellum-dependent cell motility"/>
    <property type="evidence" value="ECO:0007669"/>
    <property type="project" value="InterPro"/>
</dbReference>
<reference evidence="6 7" key="1">
    <citation type="journal article" date="2014" name="Genome Biol. Evol.">
        <title>Comparative Genomics of the Campylobacter lari Group.</title>
        <authorList>
            <person name="Miller W.G."/>
            <person name="Yee E."/>
            <person name="Chapman M.H."/>
            <person name="Smith T.P."/>
            <person name="Bono J.L."/>
            <person name="Huynh S."/>
            <person name="Parker C.T."/>
            <person name="Vandamme P."/>
            <person name="Luong K."/>
            <person name="Korlach J."/>
        </authorList>
    </citation>
    <scope>NUCLEOTIDE SEQUENCE [LARGE SCALE GENOMIC DNA]</scope>
    <source>
        <strain evidence="6 7">NCTC 12927</strain>
    </source>
</reference>
<dbReference type="GO" id="GO:0009428">
    <property type="term" value="C:bacterial-type flagellum basal body, distal rod, P ring"/>
    <property type="evidence" value="ECO:0007669"/>
    <property type="project" value="InterPro"/>
</dbReference>
<dbReference type="PANTHER" id="PTHR30381">
    <property type="entry name" value="FLAGELLAR P-RING PERIPLASMIC PROTEIN FLGI"/>
    <property type="match status" value="1"/>
</dbReference>
<gene>
    <name evidence="5 6" type="primary">flgI</name>
    <name evidence="6" type="ORF">CINS_0383</name>
</gene>
<comment type="subcellular location">
    <subcellularLocation>
        <location evidence="2 5">Bacterial flagellum basal body</location>
    </subcellularLocation>
</comment>
<dbReference type="NCBIfam" id="NF003676">
    <property type="entry name" value="PRK05303.1"/>
    <property type="match status" value="1"/>
</dbReference>
<dbReference type="GeneID" id="74431198"/>
<dbReference type="PRINTS" id="PR01010">
    <property type="entry name" value="FLGPRINGFLGI"/>
</dbReference>
<dbReference type="GO" id="GO:0005198">
    <property type="term" value="F:structural molecule activity"/>
    <property type="evidence" value="ECO:0007669"/>
    <property type="project" value="InterPro"/>
</dbReference>
<dbReference type="KEGG" id="cis:CINS_0383"/>
<dbReference type="HAMAP" id="MF_00416">
    <property type="entry name" value="FlgI"/>
    <property type="match status" value="1"/>
</dbReference>
<evidence type="ECO:0000313" key="7">
    <source>
        <dbReference type="Proteomes" id="UP000031163"/>
    </source>
</evidence>
<keyword evidence="6" id="KW-0966">Cell projection</keyword>
<dbReference type="RefSeq" id="WP_039649393.1">
    <property type="nucleotide sequence ID" value="NZ_CP007770.1"/>
</dbReference>
<dbReference type="AlphaFoldDB" id="A0A0A8H0E1"/>
<evidence type="ECO:0000256" key="2">
    <source>
        <dbReference type="ARBA" id="ARBA00004117"/>
    </source>
</evidence>
<keyword evidence="6" id="KW-0282">Flagellum</keyword>
<dbReference type="GO" id="GO:0030288">
    <property type="term" value="C:outer membrane-bounded periplasmic space"/>
    <property type="evidence" value="ECO:0007669"/>
    <property type="project" value="InterPro"/>
</dbReference>
<dbReference type="Pfam" id="PF02119">
    <property type="entry name" value="FlgI"/>
    <property type="match status" value="1"/>
</dbReference>